<proteinExistence type="predicted"/>
<gene>
    <name evidence="2" type="ORF">ACFPTR_11425</name>
</gene>
<sequence length="66" mass="8081">MEHATYSSPYLKEEAQHHREEESKEKKKSMDHKMKPPHKRRDPWTELLFGRRPMPPSHEKEDKKED</sequence>
<feature type="compositionally biased region" description="Basic residues" evidence="1">
    <location>
        <begin position="26"/>
        <end position="41"/>
    </location>
</feature>
<organism evidence="2 3">
    <name type="scientific">Aliibacillus thermotolerans</name>
    <dbReference type="NCBI Taxonomy" id="1834418"/>
    <lineage>
        <taxon>Bacteria</taxon>
        <taxon>Bacillati</taxon>
        <taxon>Bacillota</taxon>
        <taxon>Bacilli</taxon>
        <taxon>Bacillales</taxon>
        <taxon>Bacillaceae</taxon>
        <taxon>Aliibacillus</taxon>
    </lineage>
</organism>
<feature type="region of interest" description="Disordered" evidence="1">
    <location>
        <begin position="1"/>
        <end position="66"/>
    </location>
</feature>
<name>A0ABW0U9M0_9BACI</name>
<evidence type="ECO:0000313" key="2">
    <source>
        <dbReference type="EMBL" id="MFC5629462.1"/>
    </source>
</evidence>
<dbReference type="RefSeq" id="WP_270897187.1">
    <property type="nucleotide sequence ID" value="NZ_JBHSPF010000059.1"/>
</dbReference>
<keyword evidence="3" id="KW-1185">Reference proteome</keyword>
<protein>
    <submittedName>
        <fullName evidence="2">Uncharacterized protein</fullName>
    </submittedName>
</protein>
<accession>A0ABW0U9M0</accession>
<reference evidence="3" key="1">
    <citation type="journal article" date="2019" name="Int. J. Syst. Evol. Microbiol.">
        <title>The Global Catalogue of Microorganisms (GCM) 10K type strain sequencing project: providing services to taxonomists for standard genome sequencing and annotation.</title>
        <authorList>
            <consortium name="The Broad Institute Genomics Platform"/>
            <consortium name="The Broad Institute Genome Sequencing Center for Infectious Disease"/>
            <person name="Wu L."/>
            <person name="Ma J."/>
        </authorList>
    </citation>
    <scope>NUCLEOTIDE SEQUENCE [LARGE SCALE GENOMIC DNA]</scope>
    <source>
        <strain evidence="3">CGMCC 1.15790</strain>
    </source>
</reference>
<dbReference type="EMBL" id="JBHSPF010000059">
    <property type="protein sequence ID" value="MFC5629462.1"/>
    <property type="molecule type" value="Genomic_DNA"/>
</dbReference>
<comment type="caution">
    <text evidence="2">The sequence shown here is derived from an EMBL/GenBank/DDBJ whole genome shotgun (WGS) entry which is preliminary data.</text>
</comment>
<feature type="compositionally biased region" description="Basic and acidic residues" evidence="1">
    <location>
        <begin position="57"/>
        <end position="66"/>
    </location>
</feature>
<evidence type="ECO:0000313" key="3">
    <source>
        <dbReference type="Proteomes" id="UP001596143"/>
    </source>
</evidence>
<feature type="compositionally biased region" description="Basic and acidic residues" evidence="1">
    <location>
        <begin position="11"/>
        <end position="25"/>
    </location>
</feature>
<evidence type="ECO:0000256" key="1">
    <source>
        <dbReference type="SAM" id="MobiDB-lite"/>
    </source>
</evidence>
<dbReference type="Proteomes" id="UP001596143">
    <property type="component" value="Unassembled WGS sequence"/>
</dbReference>